<dbReference type="Gene3D" id="1.10.10.10">
    <property type="entry name" value="Winged helix-like DNA-binding domain superfamily/Winged helix DNA-binding domain"/>
    <property type="match status" value="1"/>
</dbReference>
<keyword evidence="6" id="KW-1185">Reference proteome</keyword>
<evidence type="ECO:0000259" key="4">
    <source>
        <dbReference type="PROSITE" id="PS50995"/>
    </source>
</evidence>
<keyword evidence="2" id="KW-0238">DNA-binding</keyword>
<dbReference type="SMART" id="SM00347">
    <property type="entry name" value="HTH_MARR"/>
    <property type="match status" value="1"/>
</dbReference>
<proteinExistence type="predicted"/>
<dbReference type="InterPro" id="IPR036390">
    <property type="entry name" value="WH_DNA-bd_sf"/>
</dbReference>
<dbReference type="InterPro" id="IPR000835">
    <property type="entry name" value="HTH_MarR-typ"/>
</dbReference>
<evidence type="ECO:0000256" key="3">
    <source>
        <dbReference type="ARBA" id="ARBA00023163"/>
    </source>
</evidence>
<dbReference type="PANTHER" id="PTHR42756:SF1">
    <property type="entry name" value="TRANSCRIPTIONAL REPRESSOR OF EMRAB OPERON"/>
    <property type="match status" value="1"/>
</dbReference>
<accession>A0A1I1J8Q1</accession>
<sequence length="158" mass="18002">MSVSQVPATDPFHDDPDPETGYNRLWINLLRVQRSTMARVARELRAHGIGDPLWSEILVQLDRAGEAGIVMSELEQRLMCPQYSLSRHIARMEELGYVRGAGAKGPGRAKKVTLTPEGRAKMDEIDPIFSHIMQQEFSTRLSTEEAYDMVRYLIRLYP</sequence>
<dbReference type="EMBL" id="FOLX01000001">
    <property type="protein sequence ID" value="SFC42988.1"/>
    <property type="molecule type" value="Genomic_DNA"/>
</dbReference>
<dbReference type="GO" id="GO:0003700">
    <property type="term" value="F:DNA-binding transcription factor activity"/>
    <property type="evidence" value="ECO:0007669"/>
    <property type="project" value="InterPro"/>
</dbReference>
<dbReference type="SUPFAM" id="SSF46785">
    <property type="entry name" value="Winged helix' DNA-binding domain"/>
    <property type="match status" value="1"/>
</dbReference>
<dbReference type="Pfam" id="PF12802">
    <property type="entry name" value="MarR_2"/>
    <property type="match status" value="1"/>
</dbReference>
<dbReference type="OrthoDB" id="72352at2"/>
<reference evidence="5 6" key="1">
    <citation type="submission" date="2016-10" db="EMBL/GenBank/DDBJ databases">
        <authorList>
            <person name="de Groot N.N."/>
        </authorList>
    </citation>
    <scope>NUCLEOTIDE SEQUENCE [LARGE SCALE GENOMIC DNA]</scope>
    <source>
        <strain evidence="5 6">DSM 29619</strain>
    </source>
</reference>
<dbReference type="InterPro" id="IPR036388">
    <property type="entry name" value="WH-like_DNA-bd_sf"/>
</dbReference>
<protein>
    <submittedName>
        <fullName evidence="5">Transcriptional regulator, MarR family</fullName>
    </submittedName>
</protein>
<keyword evidence="1" id="KW-0805">Transcription regulation</keyword>
<keyword evidence="3" id="KW-0804">Transcription</keyword>
<feature type="domain" description="HTH marR-type" evidence="4">
    <location>
        <begin position="22"/>
        <end position="158"/>
    </location>
</feature>
<name>A0A1I1J8Q1_9RHOB</name>
<evidence type="ECO:0000313" key="6">
    <source>
        <dbReference type="Proteomes" id="UP000231644"/>
    </source>
</evidence>
<dbReference type="AlphaFoldDB" id="A0A1I1J8Q1"/>
<dbReference type="Proteomes" id="UP000231644">
    <property type="component" value="Unassembled WGS sequence"/>
</dbReference>
<dbReference type="PROSITE" id="PS50995">
    <property type="entry name" value="HTH_MARR_2"/>
    <property type="match status" value="1"/>
</dbReference>
<evidence type="ECO:0000313" key="5">
    <source>
        <dbReference type="EMBL" id="SFC42988.1"/>
    </source>
</evidence>
<dbReference type="GO" id="GO:0003677">
    <property type="term" value="F:DNA binding"/>
    <property type="evidence" value="ECO:0007669"/>
    <property type="project" value="UniProtKB-KW"/>
</dbReference>
<dbReference type="STRING" id="517719.SAMN05421762_0883"/>
<evidence type="ECO:0000256" key="1">
    <source>
        <dbReference type="ARBA" id="ARBA00023015"/>
    </source>
</evidence>
<dbReference type="PANTHER" id="PTHR42756">
    <property type="entry name" value="TRANSCRIPTIONAL REGULATOR, MARR"/>
    <property type="match status" value="1"/>
</dbReference>
<evidence type="ECO:0000256" key="2">
    <source>
        <dbReference type="ARBA" id="ARBA00023125"/>
    </source>
</evidence>
<dbReference type="RefSeq" id="WP_093450867.1">
    <property type="nucleotide sequence ID" value="NZ_FNZG01000002.1"/>
</dbReference>
<organism evidence="5 6">
    <name type="scientific">Pseudooceanicola nitratireducens</name>
    <dbReference type="NCBI Taxonomy" id="517719"/>
    <lineage>
        <taxon>Bacteria</taxon>
        <taxon>Pseudomonadati</taxon>
        <taxon>Pseudomonadota</taxon>
        <taxon>Alphaproteobacteria</taxon>
        <taxon>Rhodobacterales</taxon>
        <taxon>Paracoccaceae</taxon>
        <taxon>Pseudooceanicola</taxon>
    </lineage>
</organism>
<gene>
    <name evidence="5" type="ORF">SAMN05421762_0883</name>
</gene>